<organism evidence="2 3">
    <name type="scientific">Trema orientale</name>
    <name type="common">Charcoal tree</name>
    <name type="synonym">Celtis orientalis</name>
    <dbReference type="NCBI Taxonomy" id="63057"/>
    <lineage>
        <taxon>Eukaryota</taxon>
        <taxon>Viridiplantae</taxon>
        <taxon>Streptophyta</taxon>
        <taxon>Embryophyta</taxon>
        <taxon>Tracheophyta</taxon>
        <taxon>Spermatophyta</taxon>
        <taxon>Magnoliopsida</taxon>
        <taxon>eudicotyledons</taxon>
        <taxon>Gunneridae</taxon>
        <taxon>Pentapetalae</taxon>
        <taxon>rosids</taxon>
        <taxon>fabids</taxon>
        <taxon>Rosales</taxon>
        <taxon>Cannabaceae</taxon>
        <taxon>Trema</taxon>
    </lineage>
</organism>
<dbReference type="PANTHER" id="PTHR31672">
    <property type="entry name" value="BNACNNG10540D PROTEIN"/>
    <property type="match status" value="1"/>
</dbReference>
<dbReference type="PANTHER" id="PTHR31672:SF13">
    <property type="entry name" value="F-BOX PROTEIN CPR30-LIKE"/>
    <property type="match status" value="1"/>
</dbReference>
<dbReference type="InterPro" id="IPR017451">
    <property type="entry name" value="F-box-assoc_interact_dom"/>
</dbReference>
<dbReference type="Pfam" id="PF00646">
    <property type="entry name" value="F-box"/>
    <property type="match status" value="1"/>
</dbReference>
<name>A0A2P5FSP0_TREOI</name>
<dbReference type="Proteomes" id="UP000237000">
    <property type="component" value="Unassembled WGS sequence"/>
</dbReference>
<dbReference type="OrthoDB" id="1177176at2759"/>
<dbReference type="PROSITE" id="PS50181">
    <property type="entry name" value="FBOX"/>
    <property type="match status" value="1"/>
</dbReference>
<dbReference type="SMART" id="SM00256">
    <property type="entry name" value="FBOX"/>
    <property type="match status" value="1"/>
</dbReference>
<accession>A0A2P5FSP0</accession>
<dbReference type="SUPFAM" id="SSF81383">
    <property type="entry name" value="F-box domain"/>
    <property type="match status" value="1"/>
</dbReference>
<dbReference type="InterPro" id="IPR050796">
    <property type="entry name" value="SCF_F-box_component"/>
</dbReference>
<evidence type="ECO:0000313" key="2">
    <source>
        <dbReference type="EMBL" id="POO00828.1"/>
    </source>
</evidence>
<dbReference type="InterPro" id="IPR001810">
    <property type="entry name" value="F-box_dom"/>
</dbReference>
<keyword evidence="3" id="KW-1185">Reference proteome</keyword>
<dbReference type="EMBL" id="JXTC01000011">
    <property type="protein sequence ID" value="POO00828.1"/>
    <property type="molecule type" value="Genomic_DNA"/>
</dbReference>
<protein>
    <submittedName>
        <fullName evidence="2">F-box domain containing protein</fullName>
    </submittedName>
</protein>
<gene>
    <name evidence="2" type="ORF">TorRG33x02_034590</name>
</gene>
<dbReference type="InterPro" id="IPR036047">
    <property type="entry name" value="F-box-like_dom_sf"/>
</dbReference>
<dbReference type="InterPro" id="IPR006527">
    <property type="entry name" value="F-box-assoc_dom_typ1"/>
</dbReference>
<dbReference type="Pfam" id="PF07734">
    <property type="entry name" value="FBA_1"/>
    <property type="match status" value="1"/>
</dbReference>
<dbReference type="InParanoid" id="A0A2P5FSP0"/>
<feature type="domain" description="F-box" evidence="1">
    <location>
        <begin position="2"/>
        <end position="51"/>
    </location>
</feature>
<dbReference type="STRING" id="63057.A0A2P5FSP0"/>
<evidence type="ECO:0000259" key="1">
    <source>
        <dbReference type="PROSITE" id="PS50181"/>
    </source>
</evidence>
<sequence>MGRICGDLPEELLEEIFSWVPPRSLFRFKCVSKSWYALINSLAKNPEFVSKHLSNIIDKKNILSSATCLLFCSSVRTFWPPQKRELVRHKMFTSLTISHDDNERDHLNYVSEVFHIDVPLNALHISIAKRSHCNGLICLLTAFHEVILCNPAIKEYRTLPESSLTYDGFMSLGLGFNYDSKAKDYKVVKFGYDVRQRSRVESVKTRAEVYSMRNDTWREIGIHFNYDRSPFCHGEVFSKGVFYWCVETPEYVIISFSMFEEVFHSIPLPNHFPVKRRGGRFIKLVVWNESVALFSCHCEREFTHTFEVWVMGDYASGVKGSCSWIKKLVIGPLVDIRYPLIFLKHDELLMKATDGNLMLYNLCSQMLRKITLTQVAFKDPCLDFSYIKSLVSVQGGSQYHL</sequence>
<evidence type="ECO:0000313" key="3">
    <source>
        <dbReference type="Proteomes" id="UP000237000"/>
    </source>
</evidence>
<proteinExistence type="predicted"/>
<dbReference type="CDD" id="cd22157">
    <property type="entry name" value="F-box_AtFBW1-like"/>
    <property type="match status" value="1"/>
</dbReference>
<dbReference type="NCBIfam" id="TIGR01640">
    <property type="entry name" value="F_box_assoc_1"/>
    <property type="match status" value="1"/>
</dbReference>
<dbReference type="AlphaFoldDB" id="A0A2P5FSP0"/>
<dbReference type="Gene3D" id="1.20.1280.50">
    <property type="match status" value="1"/>
</dbReference>
<comment type="caution">
    <text evidence="2">The sequence shown here is derived from an EMBL/GenBank/DDBJ whole genome shotgun (WGS) entry which is preliminary data.</text>
</comment>
<reference evidence="3" key="1">
    <citation type="submission" date="2016-06" db="EMBL/GenBank/DDBJ databases">
        <title>Parallel loss of symbiosis genes in relatives of nitrogen-fixing non-legume Parasponia.</title>
        <authorList>
            <person name="Van Velzen R."/>
            <person name="Holmer R."/>
            <person name="Bu F."/>
            <person name="Rutten L."/>
            <person name="Van Zeijl A."/>
            <person name="Liu W."/>
            <person name="Santuari L."/>
            <person name="Cao Q."/>
            <person name="Sharma T."/>
            <person name="Shen D."/>
            <person name="Roswanjaya Y."/>
            <person name="Wardhani T."/>
            <person name="Kalhor M.S."/>
            <person name="Jansen J."/>
            <person name="Van den Hoogen J."/>
            <person name="Gungor B."/>
            <person name="Hartog M."/>
            <person name="Hontelez J."/>
            <person name="Verver J."/>
            <person name="Yang W.-C."/>
            <person name="Schijlen E."/>
            <person name="Repin R."/>
            <person name="Schilthuizen M."/>
            <person name="Schranz E."/>
            <person name="Heidstra R."/>
            <person name="Miyata K."/>
            <person name="Fedorova E."/>
            <person name="Kohlen W."/>
            <person name="Bisseling T."/>
            <person name="Smit S."/>
            <person name="Geurts R."/>
        </authorList>
    </citation>
    <scope>NUCLEOTIDE SEQUENCE [LARGE SCALE GENOMIC DNA]</scope>
    <source>
        <strain evidence="3">cv. RG33-2</strain>
    </source>
</reference>